<dbReference type="GeneID" id="118478685"/>
<evidence type="ECO:0000256" key="1">
    <source>
        <dbReference type="SAM" id="SignalP"/>
    </source>
</evidence>
<dbReference type="Proteomes" id="UP000694888">
    <property type="component" value="Unplaced"/>
</dbReference>
<feature type="chain" id="PRO_5046455657" evidence="1">
    <location>
        <begin position="27"/>
        <end position="170"/>
    </location>
</feature>
<accession>A0ABM1W1W3</accession>
<dbReference type="RefSeq" id="XP_035828656.1">
    <property type="nucleotide sequence ID" value="XM_035972763.1"/>
</dbReference>
<evidence type="ECO:0000313" key="3">
    <source>
        <dbReference type="RefSeq" id="XP_035828656.1"/>
    </source>
</evidence>
<organism evidence="2 3">
    <name type="scientific">Aplysia californica</name>
    <name type="common">California sea hare</name>
    <dbReference type="NCBI Taxonomy" id="6500"/>
    <lineage>
        <taxon>Eukaryota</taxon>
        <taxon>Metazoa</taxon>
        <taxon>Spiralia</taxon>
        <taxon>Lophotrochozoa</taxon>
        <taxon>Mollusca</taxon>
        <taxon>Gastropoda</taxon>
        <taxon>Heterobranchia</taxon>
        <taxon>Euthyneura</taxon>
        <taxon>Tectipleura</taxon>
        <taxon>Aplysiida</taxon>
        <taxon>Aplysioidea</taxon>
        <taxon>Aplysiidae</taxon>
        <taxon>Aplysia</taxon>
    </lineage>
</organism>
<proteinExistence type="predicted"/>
<protein>
    <submittedName>
        <fullName evidence="3">Uncharacterized protein LOC118478685</fullName>
    </submittedName>
</protein>
<name>A0ABM1W1W3_APLCA</name>
<keyword evidence="2" id="KW-1185">Reference proteome</keyword>
<sequence>MLTAPRTSLRRPVGTLVAFLVTLAACSHYAPYKSCNQPLDLIFVFDNKSCITMARDVIVHYKSLLTPETKLRFGVAYCMKNQVEHTGPDSELSHLLMTTENLQHASGVEPIGTHDSIHLPDGAGYRAENTPYPVFEVTDIRSSAGSCLKTVCATHRFTLLGIFFKTLIWI</sequence>
<gene>
    <name evidence="3" type="primary">LOC118478685</name>
</gene>
<dbReference type="PROSITE" id="PS51257">
    <property type="entry name" value="PROKAR_LIPOPROTEIN"/>
    <property type="match status" value="1"/>
</dbReference>
<feature type="signal peptide" evidence="1">
    <location>
        <begin position="1"/>
        <end position="26"/>
    </location>
</feature>
<reference evidence="3" key="1">
    <citation type="submission" date="2025-08" db="UniProtKB">
        <authorList>
            <consortium name="RefSeq"/>
        </authorList>
    </citation>
    <scope>IDENTIFICATION</scope>
</reference>
<keyword evidence="1" id="KW-0732">Signal</keyword>
<evidence type="ECO:0000313" key="2">
    <source>
        <dbReference type="Proteomes" id="UP000694888"/>
    </source>
</evidence>